<keyword evidence="3" id="KW-0408">Iron</keyword>
<dbReference type="Proteomes" id="UP000037507">
    <property type="component" value="Unassembled WGS sequence"/>
</dbReference>
<dbReference type="AlphaFoldDB" id="A0A2T7UAD0"/>
<feature type="domain" description="4Fe-4S ferredoxin-type" evidence="5">
    <location>
        <begin position="327"/>
        <end position="356"/>
    </location>
</feature>
<dbReference type="PANTHER" id="PTHR43687">
    <property type="entry name" value="ADENYLYLSULFATE REDUCTASE, BETA SUBUNIT"/>
    <property type="match status" value="1"/>
</dbReference>
<evidence type="ECO:0000256" key="1">
    <source>
        <dbReference type="ARBA" id="ARBA00022485"/>
    </source>
</evidence>
<organism evidence="6 7">
    <name type="scientific">Limnohabitans planktonicus II-D5</name>
    <dbReference type="NCBI Taxonomy" id="1293045"/>
    <lineage>
        <taxon>Bacteria</taxon>
        <taxon>Pseudomonadati</taxon>
        <taxon>Pseudomonadota</taxon>
        <taxon>Betaproteobacteria</taxon>
        <taxon>Burkholderiales</taxon>
        <taxon>Comamonadaceae</taxon>
        <taxon>Limnohabitans</taxon>
    </lineage>
</organism>
<sequence length="705" mass="75603">MPLQAQALGQALGEDLTLHTTLCRREAGQFQKAVKTGETVVVACTQEKRLFSELAEQTEGAISPIRFVNIRETGGWGREAEHATPKMAALLAAARLPEAEPVATVTYKSEGRVLIIGAVDAAERAASFLADAMQVTIFAQGPGKAGGSQERRFPVVAGRLQGLKGWLGAFEVSWDASNPIDLDLCTRCNACVAACPEQAIGLDYQVDLSRCTSHRDCVKVCEAAGAIDFGRDARAQTERFDVVLDLRGDQASPTFTSHALPQGYFRWDGQDLQTLLKVRELVGEFEKPRFFAYKQKLCAHSRNEQVGCSACIDICSAEAVRSDKSRQQIVVNPNLCVGCGACTTACPTGALTYAYPRPAEQGTKIRALLSAYQAAGGRDAALLLHSQEKGQALIDELGRGAQLGVMQGVPARVMPVALWHTASVGMELWLSAVAYGARQVMVLLTDEEAPQYRAALMEQMAVAQSLLNGLGYTGVHFQLIEAKTTTALDGDLQRLCARNLKASSLPSGPAVAARHAVQAEKRSNLELVIDHLMAQSPVMAMDEASRPKALDLPAAGSPLGSITVDGSKCTLCMSCVGACPSSALQDNPLQPEIRFIEKNCVQCGLCAKTCPEDAITLQPRLSLLAERTQVRVLHGSPPYACIRCSKPFGTLKGIEAMLGRLAGHSMFQGAALERLKMCGDCRVVDMFTDENQVRIPGANTPSKSQ</sequence>
<dbReference type="Pfam" id="PF13237">
    <property type="entry name" value="Fer4_10"/>
    <property type="match status" value="1"/>
</dbReference>
<keyword evidence="2" id="KW-0479">Metal-binding</keyword>
<dbReference type="PROSITE" id="PS51379">
    <property type="entry name" value="4FE4S_FER_2"/>
    <property type="match status" value="4"/>
</dbReference>
<reference evidence="6" key="1">
    <citation type="submission" date="2017-04" db="EMBL/GenBank/DDBJ databases">
        <title>Unexpected and diverse lifestyles within the genus Limnohabitans.</title>
        <authorList>
            <person name="Kasalicky V."/>
            <person name="Mehrshad M."/>
            <person name="Andrei S.-A."/>
            <person name="Salcher M."/>
            <person name="Kratochvilova H."/>
            <person name="Simek K."/>
            <person name="Ghai R."/>
        </authorList>
    </citation>
    <scope>NUCLEOTIDE SEQUENCE [LARGE SCALE GENOMIC DNA]</scope>
    <source>
        <strain evidence="6">II-D5</strain>
    </source>
</reference>
<dbReference type="PROSITE" id="PS00198">
    <property type="entry name" value="4FE4S_FER_1"/>
    <property type="match status" value="4"/>
</dbReference>
<dbReference type="EMBL" id="LFYT02000027">
    <property type="protein sequence ID" value="PVE41591.1"/>
    <property type="molecule type" value="Genomic_DNA"/>
</dbReference>
<evidence type="ECO:0000256" key="2">
    <source>
        <dbReference type="ARBA" id="ARBA00022723"/>
    </source>
</evidence>
<comment type="caution">
    <text evidence="6">The sequence shown here is derived from an EMBL/GenBank/DDBJ whole genome shotgun (WGS) entry which is preliminary data.</text>
</comment>
<dbReference type="STRING" id="1293045.H663_12975"/>
<dbReference type="InterPro" id="IPR017896">
    <property type="entry name" value="4Fe4S_Fe-S-bd"/>
</dbReference>
<protein>
    <submittedName>
        <fullName evidence="6">4Fe-4S ferredoxin</fullName>
    </submittedName>
</protein>
<evidence type="ECO:0000256" key="4">
    <source>
        <dbReference type="ARBA" id="ARBA00023014"/>
    </source>
</evidence>
<dbReference type="Pfam" id="PF13187">
    <property type="entry name" value="Fer4_9"/>
    <property type="match status" value="1"/>
</dbReference>
<evidence type="ECO:0000313" key="6">
    <source>
        <dbReference type="EMBL" id="PVE41591.1"/>
    </source>
</evidence>
<dbReference type="Gene3D" id="3.30.70.20">
    <property type="match status" value="3"/>
</dbReference>
<feature type="domain" description="4Fe-4S ferredoxin-type" evidence="5">
    <location>
        <begin position="560"/>
        <end position="589"/>
    </location>
</feature>
<name>A0A2T7UAD0_9BURK</name>
<feature type="domain" description="4Fe-4S ferredoxin-type" evidence="5">
    <location>
        <begin position="176"/>
        <end position="205"/>
    </location>
</feature>
<evidence type="ECO:0000313" key="7">
    <source>
        <dbReference type="Proteomes" id="UP000037507"/>
    </source>
</evidence>
<dbReference type="OrthoDB" id="9808559at2"/>
<dbReference type="Pfam" id="PF00037">
    <property type="entry name" value="Fer4"/>
    <property type="match status" value="1"/>
</dbReference>
<dbReference type="GO" id="GO:0046872">
    <property type="term" value="F:metal ion binding"/>
    <property type="evidence" value="ECO:0007669"/>
    <property type="project" value="UniProtKB-KW"/>
</dbReference>
<keyword evidence="1" id="KW-0004">4Fe-4S</keyword>
<keyword evidence="4" id="KW-0411">Iron-sulfur</keyword>
<dbReference type="InterPro" id="IPR017900">
    <property type="entry name" value="4Fe4S_Fe_S_CS"/>
</dbReference>
<dbReference type="InterPro" id="IPR050572">
    <property type="entry name" value="Fe-S_Ferredoxin"/>
</dbReference>
<keyword evidence="7" id="KW-1185">Reference proteome</keyword>
<evidence type="ECO:0000259" key="5">
    <source>
        <dbReference type="PROSITE" id="PS51379"/>
    </source>
</evidence>
<proteinExistence type="predicted"/>
<accession>A0A2T7UAD0</accession>
<gene>
    <name evidence="6" type="ORF">H663_016515</name>
</gene>
<dbReference type="GO" id="GO:0051539">
    <property type="term" value="F:4 iron, 4 sulfur cluster binding"/>
    <property type="evidence" value="ECO:0007669"/>
    <property type="project" value="UniProtKB-KW"/>
</dbReference>
<feature type="domain" description="4Fe-4S ferredoxin-type" evidence="5">
    <location>
        <begin position="591"/>
        <end position="620"/>
    </location>
</feature>
<evidence type="ECO:0000256" key="3">
    <source>
        <dbReference type="ARBA" id="ARBA00023004"/>
    </source>
</evidence>
<dbReference type="SUPFAM" id="SSF54862">
    <property type="entry name" value="4Fe-4S ferredoxins"/>
    <property type="match status" value="1"/>
</dbReference>
<dbReference type="PANTHER" id="PTHR43687:SF4">
    <property type="entry name" value="BLR5484 PROTEIN"/>
    <property type="match status" value="1"/>
</dbReference>